<dbReference type="EMBL" id="CAJOBD010010225">
    <property type="protein sequence ID" value="CAF4149365.1"/>
    <property type="molecule type" value="Genomic_DNA"/>
</dbReference>
<name>A0A819YGL2_9BILA</name>
<evidence type="ECO:0000313" key="1">
    <source>
        <dbReference type="EMBL" id="CAF4149365.1"/>
    </source>
</evidence>
<organism evidence="1 2">
    <name type="scientific">Rotaria sordida</name>
    <dbReference type="NCBI Taxonomy" id="392033"/>
    <lineage>
        <taxon>Eukaryota</taxon>
        <taxon>Metazoa</taxon>
        <taxon>Spiralia</taxon>
        <taxon>Gnathifera</taxon>
        <taxon>Rotifera</taxon>
        <taxon>Eurotatoria</taxon>
        <taxon>Bdelloidea</taxon>
        <taxon>Philodinida</taxon>
        <taxon>Philodinidae</taxon>
        <taxon>Rotaria</taxon>
    </lineage>
</organism>
<evidence type="ECO:0000313" key="2">
    <source>
        <dbReference type="Proteomes" id="UP000663836"/>
    </source>
</evidence>
<reference evidence="1" key="1">
    <citation type="submission" date="2021-02" db="EMBL/GenBank/DDBJ databases">
        <authorList>
            <person name="Nowell W R."/>
        </authorList>
    </citation>
    <scope>NUCLEOTIDE SEQUENCE</scope>
</reference>
<comment type="caution">
    <text evidence="1">The sequence shown here is derived from an EMBL/GenBank/DDBJ whole genome shotgun (WGS) entry which is preliminary data.</text>
</comment>
<gene>
    <name evidence="1" type="ORF">JBS370_LOCUS33907</name>
</gene>
<proteinExistence type="predicted"/>
<sequence length="205" mass="23337">MRQSLNIIEQQTKKNTTEQLCLLREKYTKTIESYLRSCIELHRDESLPGFPDLPLVNQGENHSEALKKELKKTESVGLVQMVSNSGLLSYICTICFSQLNSSSLPTQHILLYELVVKPVLNLWRSKILIIDTSKVIRILTDIAFYIHQNSTSNHVDNEEIKEVCAQTVQTSINKTLLTREDIHNIERQASEMAQVIRNDAGILAS</sequence>
<dbReference type="AlphaFoldDB" id="A0A819YGL2"/>
<accession>A0A819YGL2</accession>
<protein>
    <submittedName>
        <fullName evidence="1">Uncharacterized protein</fullName>
    </submittedName>
</protein>
<dbReference type="Proteomes" id="UP000663836">
    <property type="component" value="Unassembled WGS sequence"/>
</dbReference>